<dbReference type="Proteomes" id="UP000024635">
    <property type="component" value="Unassembled WGS sequence"/>
</dbReference>
<evidence type="ECO:0000256" key="1">
    <source>
        <dbReference type="SAM" id="MobiDB-lite"/>
    </source>
</evidence>
<evidence type="ECO:0000313" key="2">
    <source>
        <dbReference type="EMBL" id="EYB93660.1"/>
    </source>
</evidence>
<reference evidence="3" key="1">
    <citation type="journal article" date="2015" name="Nat. Genet.">
        <title>The genome and transcriptome of the zoonotic hookworm Ancylostoma ceylanicum identify infection-specific gene families.</title>
        <authorList>
            <person name="Schwarz E.M."/>
            <person name="Hu Y."/>
            <person name="Antoshechkin I."/>
            <person name="Miller M.M."/>
            <person name="Sternberg P.W."/>
            <person name="Aroian R.V."/>
        </authorList>
    </citation>
    <scope>NUCLEOTIDE SEQUENCE</scope>
    <source>
        <strain evidence="3">HY135</strain>
    </source>
</reference>
<feature type="compositionally biased region" description="Polar residues" evidence="1">
    <location>
        <begin position="1"/>
        <end position="17"/>
    </location>
</feature>
<name>A0A016SSZ3_9BILA</name>
<feature type="region of interest" description="Disordered" evidence="1">
    <location>
        <begin position="1"/>
        <end position="32"/>
    </location>
</feature>
<keyword evidence="3" id="KW-1185">Reference proteome</keyword>
<accession>A0A016SSZ3</accession>
<evidence type="ECO:0000313" key="3">
    <source>
        <dbReference type="Proteomes" id="UP000024635"/>
    </source>
</evidence>
<comment type="caution">
    <text evidence="2">The sequence shown here is derived from an EMBL/GenBank/DDBJ whole genome shotgun (WGS) entry which is preliminary data.</text>
</comment>
<sequence length="84" mass="9748">MVENTNKTSISATSTEQRPAGSPQRLAGAARQSRRVRCDERMIDRHCIEMTDVCQLTEQIFKDGHDYFYKHTYCIRYLIGTDTM</sequence>
<proteinExistence type="predicted"/>
<organism evidence="2 3">
    <name type="scientific">Ancylostoma ceylanicum</name>
    <dbReference type="NCBI Taxonomy" id="53326"/>
    <lineage>
        <taxon>Eukaryota</taxon>
        <taxon>Metazoa</taxon>
        <taxon>Ecdysozoa</taxon>
        <taxon>Nematoda</taxon>
        <taxon>Chromadorea</taxon>
        <taxon>Rhabditida</taxon>
        <taxon>Rhabditina</taxon>
        <taxon>Rhabditomorpha</taxon>
        <taxon>Strongyloidea</taxon>
        <taxon>Ancylostomatidae</taxon>
        <taxon>Ancylostomatinae</taxon>
        <taxon>Ancylostoma</taxon>
    </lineage>
</organism>
<protein>
    <submittedName>
        <fullName evidence="2">Uncharacterized protein</fullName>
    </submittedName>
</protein>
<gene>
    <name evidence="2" type="primary">Acey_s0180.g814</name>
    <name evidence="2" type="ORF">Y032_0180g814</name>
</gene>
<dbReference type="EMBL" id="JARK01001516">
    <property type="protein sequence ID" value="EYB93660.1"/>
    <property type="molecule type" value="Genomic_DNA"/>
</dbReference>
<dbReference type="AlphaFoldDB" id="A0A016SSZ3"/>